<keyword evidence="3" id="KW-1185">Reference proteome</keyword>
<comment type="caution">
    <text evidence="2">The sequence shown here is derived from an EMBL/GenBank/DDBJ whole genome shotgun (WGS) entry which is preliminary data.</text>
</comment>
<sequence length="199" mass="21429">MPRAVENPGQSARVPELSRVPSAWVAAIALAAGLTCSPGKELRAQDATESEIARTLLASLQAESFERNREICGKIGLTRDGTFVVSRPHVGGRNGCWPRRPGGARRVTASYHTHGGFDPGTDSELPSPQDVYSDMHSGTNGYVATPGGRFWYIDGTSGSVYQLCAPGCLPSDPRFMPGLFGEIRAFYTLEQLEQRLAGF</sequence>
<name>A0ABY2XB76_9RHOB</name>
<proteinExistence type="predicted"/>
<feature type="domain" description="DUF4329" evidence="1">
    <location>
        <begin position="51"/>
        <end position="164"/>
    </location>
</feature>
<organism evidence="2 3">
    <name type="scientific">Arenibacterium halophilum</name>
    <dbReference type="NCBI Taxonomy" id="2583821"/>
    <lineage>
        <taxon>Bacteria</taxon>
        <taxon>Pseudomonadati</taxon>
        <taxon>Pseudomonadota</taxon>
        <taxon>Alphaproteobacteria</taxon>
        <taxon>Rhodobacterales</taxon>
        <taxon>Paracoccaceae</taxon>
        <taxon>Arenibacterium</taxon>
    </lineage>
</organism>
<evidence type="ECO:0000313" key="2">
    <source>
        <dbReference type="EMBL" id="TMV13616.1"/>
    </source>
</evidence>
<evidence type="ECO:0000259" key="1">
    <source>
        <dbReference type="Pfam" id="PF14220"/>
    </source>
</evidence>
<dbReference type="InterPro" id="IPR025479">
    <property type="entry name" value="DUF4329"/>
</dbReference>
<dbReference type="Pfam" id="PF14220">
    <property type="entry name" value="DUF4329"/>
    <property type="match status" value="1"/>
</dbReference>
<reference evidence="2 3" key="1">
    <citation type="submission" date="2019-05" db="EMBL/GenBank/DDBJ databases">
        <title>Marivita sp. nov. isolated from sea sediment.</title>
        <authorList>
            <person name="Kim W."/>
        </authorList>
    </citation>
    <scope>NUCLEOTIDE SEQUENCE [LARGE SCALE GENOMIC DNA]</scope>
    <source>
        <strain evidence="2 3">CAU 1492</strain>
    </source>
</reference>
<dbReference type="EMBL" id="VCPC01000002">
    <property type="protein sequence ID" value="TMV13616.1"/>
    <property type="molecule type" value="Genomic_DNA"/>
</dbReference>
<accession>A0ABY2XB76</accession>
<evidence type="ECO:0000313" key="3">
    <source>
        <dbReference type="Proteomes" id="UP001191082"/>
    </source>
</evidence>
<dbReference type="Proteomes" id="UP001191082">
    <property type="component" value="Unassembled WGS sequence"/>
</dbReference>
<protein>
    <submittedName>
        <fullName evidence="2">DUF4329 domain-containing protein</fullName>
    </submittedName>
</protein>
<gene>
    <name evidence="2" type="ORF">FGK64_12850</name>
</gene>